<evidence type="ECO:0000259" key="2">
    <source>
        <dbReference type="Pfam" id="PF14467"/>
    </source>
</evidence>
<comment type="caution">
    <text evidence="3">The sequence shown here is derived from an EMBL/GenBank/DDBJ whole genome shotgun (WGS) entry which is preliminary data.</text>
</comment>
<keyword evidence="1" id="KW-0732">Signal</keyword>
<sequence>MKILRSLLLLMAFAPMAMAEQLLENDKYIVHYNAFNSTVVAPEVAQRHGLKRSRYSAMLNVAVFEKTDAGQKAIPATISGKVQNLIQQSQTLAFKPIKEGDALYYIGSFNFGNEEVLHVTLDVRPEGAKSDVKIRFDQKFYTD</sequence>
<dbReference type="InterPro" id="IPR025218">
    <property type="entry name" value="DUF4426"/>
</dbReference>
<evidence type="ECO:0000256" key="1">
    <source>
        <dbReference type="SAM" id="SignalP"/>
    </source>
</evidence>
<dbReference type="RefSeq" id="WP_127693394.1">
    <property type="nucleotide sequence ID" value="NZ_SACQ01000002.1"/>
</dbReference>
<dbReference type="Proteomes" id="UP000282818">
    <property type="component" value="Unassembled WGS sequence"/>
</dbReference>
<evidence type="ECO:0000313" key="3">
    <source>
        <dbReference type="EMBL" id="RVU31535.1"/>
    </source>
</evidence>
<keyword evidence="4" id="KW-1185">Reference proteome</keyword>
<proteinExistence type="predicted"/>
<feature type="chain" id="PRO_5019588392" evidence="1">
    <location>
        <begin position="20"/>
        <end position="143"/>
    </location>
</feature>
<feature type="signal peptide" evidence="1">
    <location>
        <begin position="1"/>
        <end position="19"/>
    </location>
</feature>
<dbReference type="EMBL" id="SACQ01000002">
    <property type="protein sequence ID" value="RVU31535.1"/>
    <property type="molecule type" value="Genomic_DNA"/>
</dbReference>
<accession>A0A437QAH9</accession>
<feature type="domain" description="DUF4426" evidence="2">
    <location>
        <begin position="25"/>
        <end position="143"/>
    </location>
</feature>
<dbReference type="Gene3D" id="2.60.40.3340">
    <property type="entry name" value="Domain of unknown function DUF4426"/>
    <property type="match status" value="1"/>
</dbReference>
<dbReference type="Pfam" id="PF14467">
    <property type="entry name" value="DUF4426"/>
    <property type="match status" value="1"/>
</dbReference>
<organism evidence="3 4">
    <name type="scientific">Neptunomonas marina</name>
    <dbReference type="NCBI Taxonomy" id="1815562"/>
    <lineage>
        <taxon>Bacteria</taxon>
        <taxon>Pseudomonadati</taxon>
        <taxon>Pseudomonadota</taxon>
        <taxon>Gammaproteobacteria</taxon>
        <taxon>Oceanospirillales</taxon>
        <taxon>Oceanospirillaceae</taxon>
        <taxon>Neptunomonas</taxon>
    </lineage>
</organism>
<gene>
    <name evidence="3" type="ORF">EOE65_06025</name>
</gene>
<dbReference type="AlphaFoldDB" id="A0A437QAH9"/>
<evidence type="ECO:0000313" key="4">
    <source>
        <dbReference type="Proteomes" id="UP000282818"/>
    </source>
</evidence>
<reference evidence="3 4" key="1">
    <citation type="submission" date="2019-01" db="EMBL/GenBank/DDBJ databases">
        <authorList>
            <person name="Chen W.-M."/>
        </authorList>
    </citation>
    <scope>NUCLEOTIDE SEQUENCE [LARGE SCALE GENOMIC DNA]</scope>
    <source>
        <strain evidence="3 4">HPM-16</strain>
    </source>
</reference>
<protein>
    <submittedName>
        <fullName evidence="3">DUF4426 domain-containing protein</fullName>
    </submittedName>
</protein>
<name>A0A437QAH9_9GAMM</name>